<accession>A0A1G9QCM5</accession>
<name>A0A1G9QCM5_9CORY</name>
<reference evidence="3" key="1">
    <citation type="submission" date="2016-10" db="EMBL/GenBank/DDBJ databases">
        <authorList>
            <person name="Varghese N."/>
            <person name="Submissions S."/>
        </authorList>
    </citation>
    <scope>NUCLEOTIDE SEQUENCE [LARGE SCALE GENOMIC DNA]</scope>
    <source>
        <strain evidence="3">DSM 20632</strain>
    </source>
</reference>
<gene>
    <name evidence="2" type="ORF">SAMN04488535_1835</name>
</gene>
<keyword evidence="1" id="KW-1133">Transmembrane helix</keyword>
<sequence>MFPTMVGDSDDPNRRYTAYTGGAWPRDLRVSYWLCMGGALLMLVTGMMLLSAGAPEGADEEFRAVFTRNMCVTAVANLVLALCLTATAAQFPKGVTGARPWASAFIAAAIFVNLVAFVIQVASWASFSIVVVLTFAVFFMFRPAANQFVEGQ</sequence>
<dbReference type="EMBL" id="LT629700">
    <property type="protein sequence ID" value="SDM08125.1"/>
    <property type="molecule type" value="Genomic_DNA"/>
</dbReference>
<evidence type="ECO:0000313" key="2">
    <source>
        <dbReference type="EMBL" id="SDM08125.1"/>
    </source>
</evidence>
<evidence type="ECO:0000313" key="3">
    <source>
        <dbReference type="Proteomes" id="UP000199350"/>
    </source>
</evidence>
<dbReference type="STRING" id="38302.SAMN04488535_1835"/>
<proteinExistence type="predicted"/>
<feature type="transmembrane region" description="Helical" evidence="1">
    <location>
        <begin position="126"/>
        <end position="145"/>
    </location>
</feature>
<keyword evidence="1" id="KW-0472">Membrane</keyword>
<keyword evidence="3" id="KW-1185">Reference proteome</keyword>
<feature type="transmembrane region" description="Helical" evidence="1">
    <location>
        <begin position="101"/>
        <end position="119"/>
    </location>
</feature>
<organism evidence="2 3">
    <name type="scientific">Corynebacterium mycetoides</name>
    <dbReference type="NCBI Taxonomy" id="38302"/>
    <lineage>
        <taxon>Bacteria</taxon>
        <taxon>Bacillati</taxon>
        <taxon>Actinomycetota</taxon>
        <taxon>Actinomycetes</taxon>
        <taxon>Mycobacteriales</taxon>
        <taxon>Corynebacteriaceae</taxon>
        <taxon>Corynebacterium</taxon>
    </lineage>
</organism>
<dbReference type="Proteomes" id="UP000199350">
    <property type="component" value="Chromosome I"/>
</dbReference>
<dbReference type="RefSeq" id="WP_092151443.1">
    <property type="nucleotide sequence ID" value="NZ_LT629700.1"/>
</dbReference>
<protein>
    <recommendedName>
        <fullName evidence="4">PGG domain-containing protein</fullName>
    </recommendedName>
</protein>
<feature type="transmembrane region" description="Helical" evidence="1">
    <location>
        <begin position="71"/>
        <end position="89"/>
    </location>
</feature>
<dbReference type="AlphaFoldDB" id="A0A1G9QCM5"/>
<feature type="transmembrane region" description="Helical" evidence="1">
    <location>
        <begin position="30"/>
        <end position="50"/>
    </location>
</feature>
<dbReference type="OrthoDB" id="4426696at2"/>
<keyword evidence="1" id="KW-0812">Transmembrane</keyword>
<evidence type="ECO:0000256" key="1">
    <source>
        <dbReference type="SAM" id="Phobius"/>
    </source>
</evidence>
<evidence type="ECO:0008006" key="4">
    <source>
        <dbReference type="Google" id="ProtNLM"/>
    </source>
</evidence>